<dbReference type="PANTHER" id="PTHR35565:SF3">
    <property type="entry name" value="TYPE VI SECRETION SYSTEM SHEATH PROTEIN TSSC1"/>
    <property type="match status" value="1"/>
</dbReference>
<proteinExistence type="predicted"/>
<dbReference type="InterPro" id="IPR044032">
    <property type="entry name" value="TssC1_C"/>
</dbReference>
<dbReference type="EMBL" id="CP036279">
    <property type="protein sequence ID" value="QDU62423.1"/>
    <property type="molecule type" value="Genomic_DNA"/>
</dbReference>
<sequence length="523" mass="58771">MKDDEGNDRPTSIAPDTSPGTPSPKVERVGSSLDGVLQETVQHVDASRSILDRFLGARTLEETLRLWLASQPSADTLTTKDEVIGILSRDIAHIDRVLTDQVNAIIHHPKFQRLEASWRGLHFLAQHDENENVKIRFLTASWKEIVRDLEKSIEFDQSVLFRKVYSEEFGTAGGEPYGLVLCDFEVRHRLAPGHPTNDIAALRDISQVAAASFSPFVIGAGPEFFGFTSFTGLQRPMNLRRAFSQPEYLKWRSLRDGEDSRFMALTIPRVLARLPYRADGSRADGFHFEEDLSGEGLEHYCWSTAVYAFGAVVIRCFGESGWLANIRGIRQSQIDGGLVVNLPAHDFGTDFSGLVNKSTTDVVITDEREKEYSDLGFTPLCHLPGSDNAAFFACHSIQEPKVYDRREATVNARISAMIQYMLCVSRFGHYIKVMARDRIGQFTDAQGLERFLNDWVNKYVTPDDHANESVRARFPLREARVSVRQHPAKPGSFLCVSHFRPHFQLEQLVATVKLQTELGGTIV</sequence>
<protein>
    <recommendedName>
        <fullName evidence="6">Type VI secretion protein, EvpB/VC_A0108 family</fullName>
    </recommendedName>
</protein>
<dbReference type="Pfam" id="PF18945">
    <property type="entry name" value="VipB_2"/>
    <property type="match status" value="1"/>
</dbReference>
<dbReference type="AlphaFoldDB" id="A0A518B617"/>
<dbReference type="InterPro" id="IPR010269">
    <property type="entry name" value="T6SS_TssC-like"/>
</dbReference>
<evidence type="ECO:0000313" key="4">
    <source>
        <dbReference type="EMBL" id="QDU62423.1"/>
    </source>
</evidence>
<name>A0A518B617_9BACT</name>
<dbReference type="InterPro" id="IPR044031">
    <property type="entry name" value="TssC1_N"/>
</dbReference>
<reference evidence="4 5" key="1">
    <citation type="submission" date="2019-02" db="EMBL/GenBank/DDBJ databases">
        <title>Deep-cultivation of Planctomycetes and their phenomic and genomic characterization uncovers novel biology.</title>
        <authorList>
            <person name="Wiegand S."/>
            <person name="Jogler M."/>
            <person name="Boedeker C."/>
            <person name="Pinto D."/>
            <person name="Vollmers J."/>
            <person name="Rivas-Marin E."/>
            <person name="Kohn T."/>
            <person name="Peeters S.H."/>
            <person name="Heuer A."/>
            <person name="Rast P."/>
            <person name="Oberbeckmann S."/>
            <person name="Bunk B."/>
            <person name="Jeske O."/>
            <person name="Meyerdierks A."/>
            <person name="Storesund J.E."/>
            <person name="Kallscheuer N."/>
            <person name="Luecker S."/>
            <person name="Lage O.M."/>
            <person name="Pohl T."/>
            <person name="Merkel B.J."/>
            <person name="Hornburger P."/>
            <person name="Mueller R.-W."/>
            <person name="Bruemmer F."/>
            <person name="Labrenz M."/>
            <person name="Spormann A.M."/>
            <person name="Op den Camp H."/>
            <person name="Overmann J."/>
            <person name="Amann R."/>
            <person name="Jetten M.S.M."/>
            <person name="Mascher T."/>
            <person name="Medema M.H."/>
            <person name="Devos D.P."/>
            <person name="Kaster A.-K."/>
            <person name="Ovreas L."/>
            <person name="Rohde M."/>
            <person name="Galperin M.Y."/>
            <person name="Jogler C."/>
        </authorList>
    </citation>
    <scope>NUCLEOTIDE SEQUENCE [LARGE SCALE GENOMIC DNA]</scope>
    <source>
        <strain evidence="4 5">Pan216</strain>
    </source>
</reference>
<feature type="domain" description="TssC1 C-terminal" evidence="3">
    <location>
        <begin position="407"/>
        <end position="518"/>
    </location>
</feature>
<evidence type="ECO:0000256" key="1">
    <source>
        <dbReference type="SAM" id="MobiDB-lite"/>
    </source>
</evidence>
<feature type="region of interest" description="Disordered" evidence="1">
    <location>
        <begin position="1"/>
        <end position="28"/>
    </location>
</feature>
<dbReference type="RefSeq" id="WP_145259164.1">
    <property type="nucleotide sequence ID" value="NZ_CP036279.1"/>
</dbReference>
<gene>
    <name evidence="4" type="ORF">Pan216_32900</name>
</gene>
<dbReference type="Pfam" id="PF05943">
    <property type="entry name" value="VipB"/>
    <property type="match status" value="1"/>
</dbReference>
<feature type="domain" description="TssC1 N-terminal" evidence="2">
    <location>
        <begin position="89"/>
        <end position="398"/>
    </location>
</feature>
<accession>A0A518B617</accession>
<dbReference type="NCBIfam" id="TIGR03355">
    <property type="entry name" value="VI_chp_2"/>
    <property type="match status" value="1"/>
</dbReference>
<keyword evidence="5" id="KW-1185">Reference proteome</keyword>
<dbReference type="OrthoDB" id="9764000at2"/>
<evidence type="ECO:0000259" key="2">
    <source>
        <dbReference type="Pfam" id="PF05943"/>
    </source>
</evidence>
<evidence type="ECO:0008006" key="6">
    <source>
        <dbReference type="Google" id="ProtNLM"/>
    </source>
</evidence>
<evidence type="ECO:0000259" key="3">
    <source>
        <dbReference type="Pfam" id="PF18945"/>
    </source>
</evidence>
<organism evidence="4 5">
    <name type="scientific">Kolteria novifilia</name>
    <dbReference type="NCBI Taxonomy" id="2527975"/>
    <lineage>
        <taxon>Bacteria</taxon>
        <taxon>Pseudomonadati</taxon>
        <taxon>Planctomycetota</taxon>
        <taxon>Planctomycetia</taxon>
        <taxon>Kolteriales</taxon>
        <taxon>Kolteriaceae</taxon>
        <taxon>Kolteria</taxon>
    </lineage>
</organism>
<evidence type="ECO:0000313" key="5">
    <source>
        <dbReference type="Proteomes" id="UP000317093"/>
    </source>
</evidence>
<dbReference type="PANTHER" id="PTHR35565">
    <property type="entry name" value="CYTOPLASMIC PROTEIN-RELATED"/>
    <property type="match status" value="1"/>
</dbReference>
<dbReference type="Proteomes" id="UP000317093">
    <property type="component" value="Chromosome"/>
</dbReference>
<dbReference type="KEGG" id="knv:Pan216_32900"/>